<evidence type="ECO:0000256" key="2">
    <source>
        <dbReference type="ARBA" id="ARBA00022801"/>
    </source>
</evidence>
<accession>A0A386WGL6</accession>
<keyword evidence="2" id="KW-0378">Hydrolase</keyword>
<dbReference type="AlphaFoldDB" id="A0A386WGL6"/>
<dbReference type="PANTHER" id="PTHR30231:SF4">
    <property type="entry name" value="PROTEIN NEN2"/>
    <property type="match status" value="1"/>
</dbReference>
<dbReference type="InterPro" id="IPR012337">
    <property type="entry name" value="RNaseH-like_sf"/>
</dbReference>
<evidence type="ECO:0000313" key="5">
    <source>
        <dbReference type="EMBL" id="AYF26649.1"/>
    </source>
</evidence>
<organism evidence="5 6">
    <name type="scientific">Micromonospora tulbaghiae</name>
    <dbReference type="NCBI Taxonomy" id="479978"/>
    <lineage>
        <taxon>Bacteria</taxon>
        <taxon>Bacillati</taxon>
        <taxon>Actinomycetota</taxon>
        <taxon>Actinomycetes</taxon>
        <taxon>Micromonosporales</taxon>
        <taxon>Micromonosporaceae</taxon>
        <taxon>Micromonospora</taxon>
    </lineage>
</organism>
<dbReference type="KEGG" id="mtua:CSH63_04025"/>
<dbReference type="GO" id="GO:0008408">
    <property type="term" value="F:3'-5' exonuclease activity"/>
    <property type="evidence" value="ECO:0007669"/>
    <property type="project" value="TreeGrafter"/>
</dbReference>
<dbReference type="SMART" id="SM00479">
    <property type="entry name" value="EXOIII"/>
    <property type="match status" value="1"/>
</dbReference>
<dbReference type="CDD" id="cd06127">
    <property type="entry name" value="DEDDh"/>
    <property type="match status" value="1"/>
</dbReference>
<keyword evidence="1" id="KW-0540">Nuclease</keyword>
<dbReference type="FunFam" id="3.30.420.10:FF:000045">
    <property type="entry name" value="3'-5' exonuclease DinG"/>
    <property type="match status" value="1"/>
</dbReference>
<keyword evidence="3" id="KW-0269">Exonuclease</keyword>
<evidence type="ECO:0000313" key="6">
    <source>
        <dbReference type="Proteomes" id="UP000267804"/>
    </source>
</evidence>
<dbReference type="Gene3D" id="3.30.420.10">
    <property type="entry name" value="Ribonuclease H-like superfamily/Ribonuclease H"/>
    <property type="match status" value="1"/>
</dbReference>
<dbReference type="InterPro" id="IPR036397">
    <property type="entry name" value="RNaseH_sf"/>
</dbReference>
<protein>
    <submittedName>
        <fullName evidence="5">DNA polymerase III subunit epsilon</fullName>
    </submittedName>
</protein>
<dbReference type="GO" id="GO:0003676">
    <property type="term" value="F:nucleic acid binding"/>
    <property type="evidence" value="ECO:0007669"/>
    <property type="project" value="InterPro"/>
</dbReference>
<name>A0A386WGL6_9ACTN</name>
<gene>
    <name evidence="5" type="ORF">CSH63_04025</name>
</gene>
<dbReference type="Proteomes" id="UP000267804">
    <property type="component" value="Chromosome"/>
</dbReference>
<dbReference type="InterPro" id="IPR013520">
    <property type="entry name" value="Ribonucl_H"/>
</dbReference>
<dbReference type="PANTHER" id="PTHR30231">
    <property type="entry name" value="DNA POLYMERASE III SUBUNIT EPSILON"/>
    <property type="match status" value="1"/>
</dbReference>
<dbReference type="Pfam" id="PF00929">
    <property type="entry name" value="RNase_T"/>
    <property type="match status" value="1"/>
</dbReference>
<dbReference type="SUPFAM" id="SSF53098">
    <property type="entry name" value="Ribonuclease H-like"/>
    <property type="match status" value="1"/>
</dbReference>
<feature type="domain" description="Exonuclease" evidence="4">
    <location>
        <begin position="12"/>
        <end position="183"/>
    </location>
</feature>
<evidence type="ECO:0000256" key="3">
    <source>
        <dbReference type="ARBA" id="ARBA00022839"/>
    </source>
</evidence>
<evidence type="ECO:0000256" key="1">
    <source>
        <dbReference type="ARBA" id="ARBA00022722"/>
    </source>
</evidence>
<dbReference type="RefSeq" id="WP_120569084.1">
    <property type="nucleotide sequence ID" value="NZ_CP024087.1"/>
</dbReference>
<evidence type="ECO:0000259" key="4">
    <source>
        <dbReference type="SMART" id="SM00479"/>
    </source>
</evidence>
<proteinExistence type="predicted"/>
<sequence>MNGSPVTWTNANLVAVDLEGSGAQDRDDEAILEVALVPLVAGLPHLTDSFETLINPQRPIGRHPWLSPGLTNAALNQAPTINEVAQRLTDMINGRYLVGHNVAVDWRLIKRRVPDLAPAGLIDTLRLARAVGASRRSLTVLLDDLSLTRDIYAIVPGGQPHRALWDATACAILLPALVQRHWGRTPSTTELLAAAGIPTTDATSQPALF</sequence>
<reference evidence="5 6" key="1">
    <citation type="submission" date="2017-10" db="EMBL/GenBank/DDBJ databases">
        <title>Integration of genomic and chemical information greatly accelerates assignment of the full stereostructure of myelolactone, a potent inhibitor of myeloma from a marine-derived Micromonospora.</title>
        <authorList>
            <person name="Kim M.C."/>
            <person name="Machado H."/>
            <person name="Jensen P.R."/>
            <person name="Fenical W."/>
        </authorList>
    </citation>
    <scope>NUCLEOTIDE SEQUENCE [LARGE SCALE GENOMIC DNA]</scope>
    <source>
        <strain evidence="5 6">CNY-010</strain>
    </source>
</reference>
<dbReference type="EMBL" id="CP024087">
    <property type="protein sequence ID" value="AYF26649.1"/>
    <property type="molecule type" value="Genomic_DNA"/>
</dbReference>